<keyword evidence="4" id="KW-1185">Reference proteome</keyword>
<dbReference type="SMART" id="SM00849">
    <property type="entry name" value="Lactamase_B"/>
    <property type="match status" value="1"/>
</dbReference>
<dbReference type="RefSeq" id="WP_163288839.1">
    <property type="nucleotide sequence ID" value="NZ_JAAGWY010000001.1"/>
</dbReference>
<dbReference type="CDD" id="cd16276">
    <property type="entry name" value="metallo-hydrolase-like_MBL-fold"/>
    <property type="match status" value="1"/>
</dbReference>
<protein>
    <submittedName>
        <fullName evidence="3">MBL fold metallo-hydrolase</fullName>
    </submittedName>
</protein>
<gene>
    <name evidence="3" type="ORF">G3T36_07190</name>
</gene>
<dbReference type="Proteomes" id="UP000474967">
    <property type="component" value="Unassembled WGS sequence"/>
</dbReference>
<organism evidence="3 4">
    <name type="scientific">Leifsonia tongyongensis</name>
    <dbReference type="NCBI Taxonomy" id="1268043"/>
    <lineage>
        <taxon>Bacteria</taxon>
        <taxon>Bacillati</taxon>
        <taxon>Actinomycetota</taxon>
        <taxon>Actinomycetes</taxon>
        <taxon>Micrococcales</taxon>
        <taxon>Microbacteriaceae</taxon>
        <taxon>Leifsonia</taxon>
    </lineage>
</organism>
<feature type="domain" description="Metallo-beta-lactamase" evidence="2">
    <location>
        <begin position="49"/>
        <end position="222"/>
    </location>
</feature>
<evidence type="ECO:0000259" key="2">
    <source>
        <dbReference type="SMART" id="SM00849"/>
    </source>
</evidence>
<name>A0A6L9XWM4_9MICO</name>
<proteinExistence type="predicted"/>
<evidence type="ECO:0000313" key="3">
    <source>
        <dbReference type="EMBL" id="NEN05655.1"/>
    </source>
</evidence>
<dbReference type="Gene3D" id="3.60.15.10">
    <property type="entry name" value="Ribonuclease Z/Hydroxyacylglutathione hydrolase-like"/>
    <property type="match status" value="1"/>
</dbReference>
<dbReference type="InterPro" id="IPR001279">
    <property type="entry name" value="Metallo-B-lactamas"/>
</dbReference>
<dbReference type="GO" id="GO:0016787">
    <property type="term" value="F:hydrolase activity"/>
    <property type="evidence" value="ECO:0007669"/>
    <property type="project" value="UniProtKB-KW"/>
</dbReference>
<reference evidence="3 4" key="1">
    <citation type="journal article" date="2014" name="J. Microbiol.">
        <title>Diaminobutyricibacter tongyongensis gen. nov., sp. nov. and Homoserinibacter gongjuensis gen. nov., sp. nov. belong to the family Microbacteriaceae.</title>
        <authorList>
            <person name="Kim S.J."/>
            <person name="Ahn J.H."/>
            <person name="Weon H.Y."/>
            <person name="Hamada M."/>
            <person name="Suzuki K."/>
            <person name="Kwon S.W."/>
        </authorList>
    </citation>
    <scope>NUCLEOTIDE SEQUENCE [LARGE SCALE GENOMIC DNA]</scope>
    <source>
        <strain evidence="3 4">NBRC 108724</strain>
    </source>
</reference>
<keyword evidence="3" id="KW-0378">Hydrolase</keyword>
<evidence type="ECO:0000313" key="4">
    <source>
        <dbReference type="Proteomes" id="UP000474967"/>
    </source>
</evidence>
<evidence type="ECO:0000256" key="1">
    <source>
        <dbReference type="SAM" id="MobiDB-lite"/>
    </source>
</evidence>
<dbReference type="EMBL" id="JAAGWY010000001">
    <property type="protein sequence ID" value="NEN05655.1"/>
    <property type="molecule type" value="Genomic_DNA"/>
</dbReference>
<feature type="compositionally biased region" description="Polar residues" evidence="1">
    <location>
        <begin position="1"/>
        <end position="10"/>
    </location>
</feature>
<dbReference type="SUPFAM" id="SSF56281">
    <property type="entry name" value="Metallo-hydrolase/oxidoreductase"/>
    <property type="match status" value="1"/>
</dbReference>
<comment type="caution">
    <text evidence="3">The sequence shown here is derived from an EMBL/GenBank/DDBJ whole genome shotgun (WGS) entry which is preliminary data.</text>
</comment>
<dbReference type="InterPro" id="IPR036866">
    <property type="entry name" value="RibonucZ/Hydroxyglut_hydro"/>
</dbReference>
<dbReference type="AlphaFoldDB" id="A0A6L9XWM4"/>
<dbReference type="PANTHER" id="PTHR42951:SF4">
    <property type="entry name" value="ACYL-COENZYME A THIOESTERASE MBLAC2"/>
    <property type="match status" value="1"/>
</dbReference>
<dbReference type="InterPro" id="IPR050855">
    <property type="entry name" value="NDM-1-like"/>
</dbReference>
<accession>A0A6L9XWM4</accession>
<sequence length="325" mass="35465">MNATDSTTTEAPLPDYAPIPPSAFGPAPNEQGYYVGRVERNLYWVTDGVYQAAFLTTQDGVVLFDAPPSIGHNLQRAIDEIANANGVSSKVTYLVHTHHHADHAGASSLFGKDVVRIGHEETRRLLLRDDDPSRPAPEETFSDRRTLEIGGERIDLAWHGSNHTPDNSIIHFPDHDALMMVDIVNVGWVPVYVVNLSDDIPGYLAMPATALTYPWKTLISGHLGRLGTRDDVVVHQQYMADLEASAKTALATVDPTPYFQKYGAVGNMWGAVKAYLNAVGEATAAPVVEKYTGVLAAADVFTPDVAFWLMESMRLNHGIGLQVHP</sequence>
<dbReference type="PANTHER" id="PTHR42951">
    <property type="entry name" value="METALLO-BETA-LACTAMASE DOMAIN-CONTAINING"/>
    <property type="match status" value="1"/>
</dbReference>
<dbReference type="Pfam" id="PF00753">
    <property type="entry name" value="Lactamase_B"/>
    <property type="match status" value="1"/>
</dbReference>
<feature type="region of interest" description="Disordered" evidence="1">
    <location>
        <begin position="1"/>
        <end position="22"/>
    </location>
</feature>